<dbReference type="InterPro" id="IPR012394">
    <property type="entry name" value="Aldehyde_DH_NAD(P)"/>
</dbReference>
<dbReference type="CDD" id="cd07136">
    <property type="entry name" value="ALDH_YwdH-P39616"/>
    <property type="match status" value="1"/>
</dbReference>
<evidence type="ECO:0000313" key="9">
    <source>
        <dbReference type="EMBL" id="PWJ89312.1"/>
    </source>
</evidence>
<dbReference type="Gene3D" id="3.40.605.10">
    <property type="entry name" value="Aldehyde Dehydrogenase, Chain A, domain 1"/>
    <property type="match status" value="1"/>
</dbReference>
<dbReference type="Gene3D" id="3.40.309.10">
    <property type="entry name" value="Aldehyde Dehydrogenase, Chain A, domain 2"/>
    <property type="match status" value="1"/>
</dbReference>
<accession>A0AA45HHZ4</accession>
<dbReference type="FunFam" id="3.40.309.10:FF:000003">
    <property type="entry name" value="Aldehyde dehydrogenase"/>
    <property type="match status" value="1"/>
</dbReference>
<comment type="caution">
    <text evidence="9">The sequence shown here is derived from an EMBL/GenBank/DDBJ whole genome shotgun (WGS) entry which is preliminary data.</text>
</comment>
<keyword evidence="10" id="KW-1185">Reference proteome</keyword>
<evidence type="ECO:0000256" key="1">
    <source>
        <dbReference type="ARBA" id="ARBA00009986"/>
    </source>
</evidence>
<dbReference type="EMBL" id="QGGI01000015">
    <property type="protein sequence ID" value="PWJ89312.1"/>
    <property type="molecule type" value="Genomic_DNA"/>
</dbReference>
<dbReference type="Pfam" id="PF00171">
    <property type="entry name" value="Aldedh"/>
    <property type="match status" value="1"/>
</dbReference>
<dbReference type="FunFam" id="3.40.605.10:FF:000004">
    <property type="entry name" value="Aldehyde dehydrogenase"/>
    <property type="match status" value="1"/>
</dbReference>
<evidence type="ECO:0000259" key="8">
    <source>
        <dbReference type="Pfam" id="PF00171"/>
    </source>
</evidence>
<dbReference type="AlphaFoldDB" id="A0AA45HHZ4"/>
<dbReference type="InterPro" id="IPR016162">
    <property type="entry name" value="Ald_DH_N"/>
</dbReference>
<evidence type="ECO:0000256" key="5">
    <source>
        <dbReference type="PIRSR" id="PIRSR036492-1"/>
    </source>
</evidence>
<organism evidence="9 10">
    <name type="scientific">Oceanotoga teriensis</name>
    <dbReference type="NCBI Taxonomy" id="515440"/>
    <lineage>
        <taxon>Bacteria</taxon>
        <taxon>Thermotogati</taxon>
        <taxon>Thermotogota</taxon>
        <taxon>Thermotogae</taxon>
        <taxon>Petrotogales</taxon>
        <taxon>Petrotogaceae</taxon>
        <taxon>Oceanotoga</taxon>
    </lineage>
</organism>
<dbReference type="PIRSF" id="PIRSF036492">
    <property type="entry name" value="ALDH"/>
    <property type="match status" value="1"/>
</dbReference>
<dbReference type="InterPro" id="IPR016160">
    <property type="entry name" value="Ald_DH_CS_CYS"/>
</dbReference>
<evidence type="ECO:0000313" key="10">
    <source>
        <dbReference type="Proteomes" id="UP000245921"/>
    </source>
</evidence>
<comment type="similarity">
    <text evidence="1 4 7">Belongs to the aldehyde dehydrogenase family.</text>
</comment>
<dbReference type="InterPro" id="IPR015590">
    <property type="entry name" value="Aldehyde_DH_dom"/>
</dbReference>
<evidence type="ECO:0000256" key="3">
    <source>
        <dbReference type="ARBA" id="ARBA00023027"/>
    </source>
</evidence>
<proteinExistence type="inferred from homology"/>
<dbReference type="SUPFAM" id="SSF53720">
    <property type="entry name" value="ALDH-like"/>
    <property type="match status" value="1"/>
</dbReference>
<feature type="active site" evidence="5 6">
    <location>
        <position position="212"/>
    </location>
</feature>
<feature type="domain" description="Aldehyde dehydrogenase" evidence="8">
    <location>
        <begin position="4"/>
        <end position="427"/>
    </location>
</feature>
<dbReference type="PROSITE" id="PS00687">
    <property type="entry name" value="ALDEHYDE_DEHYDR_GLU"/>
    <property type="match status" value="1"/>
</dbReference>
<evidence type="ECO:0000256" key="7">
    <source>
        <dbReference type="RuleBase" id="RU003345"/>
    </source>
</evidence>
<keyword evidence="3" id="KW-0520">NAD</keyword>
<dbReference type="InterPro" id="IPR016161">
    <property type="entry name" value="Ald_DH/histidinol_DH"/>
</dbReference>
<gene>
    <name evidence="9" type="ORF">C7380_11538</name>
</gene>
<dbReference type="PANTHER" id="PTHR43570">
    <property type="entry name" value="ALDEHYDE DEHYDROGENASE"/>
    <property type="match status" value="1"/>
</dbReference>
<dbReference type="GO" id="GO:0005737">
    <property type="term" value="C:cytoplasm"/>
    <property type="evidence" value="ECO:0007669"/>
    <property type="project" value="TreeGrafter"/>
</dbReference>
<feature type="active site" evidence="5">
    <location>
        <position position="246"/>
    </location>
</feature>
<dbReference type="PANTHER" id="PTHR43570:SF16">
    <property type="entry name" value="ALDEHYDE DEHYDROGENASE TYPE III, ISOFORM Q"/>
    <property type="match status" value="1"/>
</dbReference>
<protein>
    <recommendedName>
        <fullName evidence="4">Aldehyde dehydrogenase</fullName>
    </recommendedName>
</protein>
<dbReference type="InterPro" id="IPR029510">
    <property type="entry name" value="Ald_DH_CS_GLU"/>
</dbReference>
<dbReference type="GO" id="GO:0004029">
    <property type="term" value="F:aldehyde dehydrogenase (NAD+) activity"/>
    <property type="evidence" value="ECO:0007669"/>
    <property type="project" value="TreeGrafter"/>
</dbReference>
<evidence type="ECO:0000256" key="4">
    <source>
        <dbReference type="PIRNR" id="PIRNR036492"/>
    </source>
</evidence>
<dbReference type="Proteomes" id="UP000245921">
    <property type="component" value="Unassembled WGS sequence"/>
</dbReference>
<keyword evidence="2 4" id="KW-0560">Oxidoreductase</keyword>
<name>A0AA45HHZ4_9BACT</name>
<dbReference type="InterPro" id="IPR016163">
    <property type="entry name" value="Ald_DH_C"/>
</dbReference>
<reference evidence="9 10" key="1">
    <citation type="submission" date="2018-05" db="EMBL/GenBank/DDBJ databases">
        <title>Genomic Encyclopedia of Type Strains, Phase IV (KMG-IV): sequencing the most valuable type-strain genomes for metagenomic binning, comparative biology and taxonomic classification.</title>
        <authorList>
            <person name="Goeker M."/>
        </authorList>
    </citation>
    <scope>NUCLEOTIDE SEQUENCE [LARGE SCALE GENOMIC DNA]</scope>
    <source>
        <strain evidence="9 10">DSM 24906</strain>
    </source>
</reference>
<evidence type="ECO:0000256" key="2">
    <source>
        <dbReference type="ARBA" id="ARBA00023002"/>
    </source>
</evidence>
<evidence type="ECO:0000256" key="6">
    <source>
        <dbReference type="PROSITE-ProRule" id="PRU10007"/>
    </source>
</evidence>
<dbReference type="GO" id="GO:0006081">
    <property type="term" value="P:aldehyde metabolic process"/>
    <property type="evidence" value="ECO:0007669"/>
    <property type="project" value="InterPro"/>
</dbReference>
<sequence>MEIEQIKTDIENMRKFFSSNQTKSIEFRINQLEKLKDIIQKNQEKIMVALKDDLNKSFFESYETEIGITLSELTHTIKNLKKWSKPQKVKTPITAFPAKSYIKKVPYGVTLIMSPWNYPFNLTFAPLIGSMAGGNCSLIKVSEYSPRTSQIIEKLINENFNPNYIKVWQGEIEVNKEILNQKFDYIFFTGSTNVGKIVMKAACENLTPLTLELGGKSPCIVDKNTNIDKTAKRIAWGKYLNAGQTCVAPDYLLAHKDIKEELIEKIVYYIEKFYSQDPKQSPDYPRIISSKHFDMLIPLIENAEIYYGGEKDSQEKYISPTIINNVKWTDKIMENEIFGPILPVIVWEDLDYTINLINKRPRPLALYLFTNDKEVEEKVLNNIIFGGGVINDTIMHLSNPYLPFGGVGASGMGGYHGKYSFETFTHNMSIMKRGFWPDIKIKYPPYSGKLDTLRKLLK</sequence>
<dbReference type="PROSITE" id="PS00070">
    <property type="entry name" value="ALDEHYDE_DEHYDR_CYS"/>
    <property type="match status" value="1"/>
</dbReference>